<dbReference type="Proteomes" id="UP000051530">
    <property type="component" value="Unassembled WGS sequence"/>
</dbReference>
<dbReference type="VEuPathDB" id="MicrosporidiaDB:M153_2734000394"/>
<evidence type="ECO:0000313" key="1">
    <source>
        <dbReference type="EMBL" id="KRH92787.1"/>
    </source>
</evidence>
<name>A0A0R0LTM0_9MICR</name>
<dbReference type="OrthoDB" id="10519227at2759"/>
<proteinExistence type="predicted"/>
<keyword evidence="2" id="KW-1185">Reference proteome</keyword>
<dbReference type="AlphaFoldDB" id="A0A0R0LTM0"/>
<comment type="caution">
    <text evidence="1">The sequence shown here is derived from an EMBL/GenBank/DDBJ whole genome shotgun (WGS) entry which is preliminary data.</text>
</comment>
<dbReference type="EMBL" id="LGUB01000680">
    <property type="protein sequence ID" value="KRH92787.1"/>
    <property type="molecule type" value="Genomic_DNA"/>
</dbReference>
<protein>
    <submittedName>
        <fullName evidence="1">Uncharacterized protein</fullName>
    </submittedName>
</protein>
<sequence length="57" mass="6743">MKQIEKKEVKAAYDLFIRDLTENIDRKDFNVSENMKKLENACFDILAGLEEPHEENK</sequence>
<organism evidence="1 2">
    <name type="scientific">Pseudoloma neurophilia</name>
    <dbReference type="NCBI Taxonomy" id="146866"/>
    <lineage>
        <taxon>Eukaryota</taxon>
        <taxon>Fungi</taxon>
        <taxon>Fungi incertae sedis</taxon>
        <taxon>Microsporidia</taxon>
        <taxon>Pseudoloma</taxon>
    </lineage>
</organism>
<reference evidence="1 2" key="1">
    <citation type="submission" date="2015-07" db="EMBL/GenBank/DDBJ databases">
        <title>The genome of Pseudoloma neurophilia, a relevant intracellular parasite of the zebrafish.</title>
        <authorList>
            <person name="Ndikumana S."/>
            <person name="Pelin A."/>
            <person name="Sanders J."/>
            <person name="Corradi N."/>
        </authorList>
    </citation>
    <scope>NUCLEOTIDE SEQUENCE [LARGE SCALE GENOMIC DNA]</scope>
    <source>
        <strain evidence="1 2">MK1</strain>
    </source>
</reference>
<accession>A0A0R0LTM0</accession>
<gene>
    <name evidence="1" type="ORF">M153_2734000394</name>
</gene>
<evidence type="ECO:0000313" key="2">
    <source>
        <dbReference type="Proteomes" id="UP000051530"/>
    </source>
</evidence>